<proteinExistence type="inferred from homology"/>
<evidence type="ECO:0000256" key="3">
    <source>
        <dbReference type="ARBA" id="ARBA00022759"/>
    </source>
</evidence>
<dbReference type="EC" id="3.1.26.5" evidence="6 7"/>
<dbReference type="InterPro" id="IPR014721">
    <property type="entry name" value="Ribsml_uS5_D2-typ_fold_subgr"/>
</dbReference>
<dbReference type="GO" id="GO:0030677">
    <property type="term" value="C:ribonuclease P complex"/>
    <property type="evidence" value="ECO:0007669"/>
    <property type="project" value="TreeGrafter"/>
</dbReference>
<dbReference type="GO" id="GO:0001682">
    <property type="term" value="P:tRNA 5'-leader removal"/>
    <property type="evidence" value="ECO:0007669"/>
    <property type="project" value="UniProtKB-UniRule"/>
</dbReference>
<dbReference type="RefSeq" id="WP_015360397.1">
    <property type="nucleotide sequence ID" value="NC_020134.1"/>
</dbReference>
<keyword evidence="2 6" id="KW-0540">Nuclease</keyword>
<evidence type="ECO:0000256" key="2">
    <source>
        <dbReference type="ARBA" id="ARBA00022722"/>
    </source>
</evidence>
<evidence type="ECO:0000256" key="4">
    <source>
        <dbReference type="ARBA" id="ARBA00022801"/>
    </source>
</evidence>
<evidence type="ECO:0000256" key="1">
    <source>
        <dbReference type="ARBA" id="ARBA00022694"/>
    </source>
</evidence>
<name>L7VTP5_THES1</name>
<comment type="catalytic activity">
    <reaction evidence="6">
        <text>Endonucleolytic cleavage of RNA, removing 5'-extranucleotides from tRNA precursor.</text>
        <dbReference type="EC" id="3.1.26.5"/>
    </reaction>
</comment>
<dbReference type="AlphaFoldDB" id="L7VTP5"/>
<gene>
    <name evidence="6 8" type="primary">rnpA</name>
    <name evidence="8" type="ordered locus">Cst_c27820</name>
</gene>
<sequence>MSKLITIKSNREFQNVYRKGKYAVSKSLTVYMLPNNLDFNRIGITASKNYGKSVKRNRIRRLIRESYRAIHENLKTGYDFVIVARKRNENDEPNFHKTYRELRYLFKTLDVLDRK</sequence>
<accession>L7VTP5</accession>
<dbReference type="Gene3D" id="3.30.230.10">
    <property type="match status" value="1"/>
</dbReference>
<evidence type="ECO:0000256" key="7">
    <source>
        <dbReference type="NCBIfam" id="TIGR00188"/>
    </source>
</evidence>
<keyword evidence="5 6" id="KW-0694">RNA-binding</keyword>
<dbReference type="InterPro" id="IPR020568">
    <property type="entry name" value="Ribosomal_Su5_D2-typ_SF"/>
</dbReference>
<dbReference type="InterPro" id="IPR000100">
    <property type="entry name" value="RNase_P"/>
</dbReference>
<evidence type="ECO:0000256" key="6">
    <source>
        <dbReference type="HAMAP-Rule" id="MF_00227"/>
    </source>
</evidence>
<keyword evidence="3 6" id="KW-0255">Endonuclease</keyword>
<dbReference type="GO" id="GO:0000049">
    <property type="term" value="F:tRNA binding"/>
    <property type="evidence" value="ECO:0007669"/>
    <property type="project" value="UniProtKB-UniRule"/>
</dbReference>
<dbReference type="EMBL" id="CP004044">
    <property type="protein sequence ID" value="AGC69721.1"/>
    <property type="molecule type" value="Genomic_DNA"/>
</dbReference>
<comment type="similarity">
    <text evidence="6">Belongs to the RnpA family.</text>
</comment>
<protein>
    <recommendedName>
        <fullName evidence="6 7">Ribonuclease P protein component</fullName>
        <shortName evidence="6">RNase P protein</shortName>
        <shortName evidence="6">RNaseP protein</shortName>
        <ecNumber evidence="6 7">3.1.26.5</ecNumber>
    </recommendedName>
    <alternativeName>
        <fullName evidence="6">Protein C5</fullName>
    </alternativeName>
</protein>
<dbReference type="GO" id="GO:0004526">
    <property type="term" value="F:ribonuclease P activity"/>
    <property type="evidence" value="ECO:0007669"/>
    <property type="project" value="UniProtKB-UniRule"/>
</dbReference>
<dbReference type="Pfam" id="PF00825">
    <property type="entry name" value="Ribonuclease_P"/>
    <property type="match status" value="1"/>
</dbReference>
<evidence type="ECO:0000256" key="5">
    <source>
        <dbReference type="ARBA" id="ARBA00022884"/>
    </source>
</evidence>
<dbReference type="PANTHER" id="PTHR33992:SF1">
    <property type="entry name" value="RIBONUCLEASE P PROTEIN COMPONENT"/>
    <property type="match status" value="1"/>
</dbReference>
<comment type="function">
    <text evidence="6">RNaseP catalyzes the removal of the 5'-leader sequence from pre-tRNA to produce the mature 5'-terminus. It can also cleave other RNA substrates such as 4.5S RNA. The protein component plays an auxiliary but essential role in vivo by binding to the 5'-leader sequence and broadening the substrate specificity of the ribozyme.</text>
</comment>
<dbReference type="KEGG" id="css:Cst_c27820"/>
<evidence type="ECO:0000313" key="9">
    <source>
        <dbReference type="Proteomes" id="UP000011220"/>
    </source>
</evidence>
<dbReference type="PANTHER" id="PTHR33992">
    <property type="entry name" value="RIBONUCLEASE P PROTEIN COMPONENT"/>
    <property type="match status" value="1"/>
</dbReference>
<dbReference type="KEGG" id="csd:Clst_2667"/>
<dbReference type="PATRIC" id="fig|1121335.3.peg.2783"/>
<dbReference type="NCBIfam" id="TIGR00188">
    <property type="entry name" value="rnpA"/>
    <property type="match status" value="1"/>
</dbReference>
<dbReference type="GO" id="GO:0042781">
    <property type="term" value="F:3'-tRNA processing endoribonuclease activity"/>
    <property type="evidence" value="ECO:0007669"/>
    <property type="project" value="TreeGrafter"/>
</dbReference>
<keyword evidence="9" id="KW-1185">Reference proteome</keyword>
<keyword evidence="4 6" id="KW-0378">Hydrolase</keyword>
<dbReference type="SUPFAM" id="SSF54211">
    <property type="entry name" value="Ribosomal protein S5 domain 2-like"/>
    <property type="match status" value="1"/>
</dbReference>
<reference evidence="8 9" key="1">
    <citation type="journal article" date="2013" name="Genome Announc.">
        <title>Complete genome sequence of Clostridium stercorarium subsp. stercorarium strain DSM 8532, a thermophilic degrader of plant cell wall fibers.</title>
        <authorList>
            <person name="Poehlein A."/>
            <person name="Zverlov V.V."/>
            <person name="Daniel R."/>
            <person name="Schwarz W.H."/>
            <person name="Liebl W."/>
        </authorList>
    </citation>
    <scope>NUCLEOTIDE SEQUENCE [LARGE SCALE GENOMIC DNA]</scope>
    <source>
        <strain evidence="9">ATCC 35414 / DSM 8532 / NCIMB 11754</strain>
    </source>
</reference>
<evidence type="ECO:0000313" key="8">
    <source>
        <dbReference type="EMBL" id="AGC69721.1"/>
    </source>
</evidence>
<keyword evidence="1 6" id="KW-0819">tRNA processing</keyword>
<dbReference type="eggNOG" id="COG0594">
    <property type="taxonomic scope" value="Bacteria"/>
</dbReference>
<dbReference type="Proteomes" id="UP000011220">
    <property type="component" value="Chromosome"/>
</dbReference>
<organism evidence="8 9">
    <name type="scientific">Thermoclostridium stercorarium (strain ATCC 35414 / DSM 8532 / NCIMB 11754)</name>
    <name type="common">Clostridium stercorarium</name>
    <dbReference type="NCBI Taxonomy" id="1121335"/>
    <lineage>
        <taxon>Bacteria</taxon>
        <taxon>Bacillati</taxon>
        <taxon>Bacillota</taxon>
        <taxon>Clostridia</taxon>
        <taxon>Eubacteriales</taxon>
        <taxon>Oscillospiraceae</taxon>
        <taxon>Thermoclostridium</taxon>
    </lineage>
</organism>
<comment type="subunit">
    <text evidence="6">Consists of a catalytic RNA component (M1 or rnpB) and a protein subunit.</text>
</comment>
<dbReference type="HAMAP" id="MF_00227">
    <property type="entry name" value="RNase_P"/>
    <property type="match status" value="1"/>
</dbReference>
<dbReference type="STRING" id="1121335.Cst_c27820"/>